<accession>A0A7C8JGJ6</accession>
<sequence>MYTRWTPLPAAIREICNLVNYTPSQGEFILSSFVLFALFAQRGLGEPRIFQDTWIFPRSKHLSEDANDIIESLPSVAVFAPRELVCTPKNAVLNDIFDFLLSLG</sequence>
<proteinExistence type="predicted"/>
<dbReference type="AlphaFoldDB" id="A0A7C8JGJ6"/>
<evidence type="ECO:0000313" key="2">
    <source>
        <dbReference type="Proteomes" id="UP000475325"/>
    </source>
</evidence>
<reference evidence="1 2" key="1">
    <citation type="submission" date="2019-06" db="EMBL/GenBank/DDBJ databases">
        <authorList>
            <person name="Palmer J.M."/>
        </authorList>
    </citation>
    <scope>NUCLEOTIDE SEQUENCE [LARGE SCALE GENOMIC DNA]</scope>
    <source>
        <strain evidence="1 2">TWF102</strain>
    </source>
</reference>
<dbReference type="EMBL" id="WIQW01000010">
    <property type="protein sequence ID" value="KAF3107506.1"/>
    <property type="molecule type" value="Genomic_DNA"/>
</dbReference>
<gene>
    <name evidence="1" type="ORF">TWF102_000419</name>
</gene>
<protein>
    <submittedName>
        <fullName evidence="1">Uncharacterized protein</fullName>
    </submittedName>
</protein>
<dbReference type="Proteomes" id="UP000475325">
    <property type="component" value="Unassembled WGS sequence"/>
</dbReference>
<comment type="caution">
    <text evidence="1">The sequence shown here is derived from an EMBL/GenBank/DDBJ whole genome shotgun (WGS) entry which is preliminary data.</text>
</comment>
<name>A0A7C8JGJ6_ORBOL</name>
<evidence type="ECO:0000313" key="1">
    <source>
        <dbReference type="EMBL" id="KAF3107506.1"/>
    </source>
</evidence>
<organism evidence="1 2">
    <name type="scientific">Orbilia oligospora</name>
    <name type="common">Nematode-trapping fungus</name>
    <name type="synonym">Arthrobotrys oligospora</name>
    <dbReference type="NCBI Taxonomy" id="2813651"/>
    <lineage>
        <taxon>Eukaryota</taxon>
        <taxon>Fungi</taxon>
        <taxon>Dikarya</taxon>
        <taxon>Ascomycota</taxon>
        <taxon>Pezizomycotina</taxon>
        <taxon>Orbiliomycetes</taxon>
        <taxon>Orbiliales</taxon>
        <taxon>Orbiliaceae</taxon>
        <taxon>Orbilia</taxon>
    </lineage>
</organism>